<accession>A0AA94Y299</accession>
<reference evidence="1" key="1">
    <citation type="submission" date="2022-08" db="EMBL/GenBank/DDBJ databases">
        <title>Genome Sequencing of Bacteroides fragilis Group Isolates with Nanopore Technology.</title>
        <authorList>
            <person name="Tisza M.J."/>
            <person name="Smith D."/>
            <person name="Dekker J.P."/>
        </authorList>
    </citation>
    <scope>NUCLEOTIDE SEQUENCE</scope>
    <source>
        <strain evidence="1">BFG-474</strain>
    </source>
</reference>
<dbReference type="EMBL" id="CP103166">
    <property type="protein sequence ID" value="UVQ95112.1"/>
    <property type="molecule type" value="Genomic_DNA"/>
</dbReference>
<evidence type="ECO:0000313" key="1">
    <source>
        <dbReference type="EMBL" id="UVQ95112.1"/>
    </source>
</evidence>
<gene>
    <name evidence="1" type="ORF">NXW23_11830</name>
</gene>
<name>A0AA94Y299_9BACE</name>
<evidence type="ECO:0000313" key="2">
    <source>
        <dbReference type="Proteomes" id="UP001060260"/>
    </source>
</evidence>
<organism evidence="1 2">
    <name type="scientific">Bacteroides caccae</name>
    <dbReference type="NCBI Taxonomy" id="47678"/>
    <lineage>
        <taxon>Bacteria</taxon>
        <taxon>Pseudomonadati</taxon>
        <taxon>Bacteroidota</taxon>
        <taxon>Bacteroidia</taxon>
        <taxon>Bacteroidales</taxon>
        <taxon>Bacteroidaceae</taxon>
        <taxon>Bacteroides</taxon>
    </lineage>
</organism>
<dbReference type="AlphaFoldDB" id="A0AA94Y299"/>
<sequence length="153" mass="18385">MNEIYRLRPVIDKTIEELTEPYLWFSRPTEYNDIEDANVIAFSNQNATVKDLFELIFENSEDLGKELSRLGMCCFTKYLPKATEWGRFPKGHNSIFIEYDKKYLKNIFVQNIIWVIVSKKYNIKSILLFWNQVMKMDMMFFGKRLKMVNFINH</sequence>
<proteinExistence type="predicted"/>
<dbReference type="Proteomes" id="UP001060260">
    <property type="component" value="Chromosome"/>
</dbReference>
<protein>
    <submittedName>
        <fullName evidence="1">Uncharacterized protein</fullName>
    </submittedName>
</protein>